<protein>
    <recommendedName>
        <fullName evidence="2">DUF2726 domain-containing protein</fullName>
    </recommendedName>
</protein>
<dbReference type="EMBL" id="SJPR01000005">
    <property type="protein sequence ID" value="TWT95403.1"/>
    <property type="molecule type" value="Genomic_DNA"/>
</dbReference>
<dbReference type="RefSeq" id="WP_146446241.1">
    <property type="nucleotide sequence ID" value="NZ_SJPR01000005.1"/>
</dbReference>
<keyword evidence="4" id="KW-1185">Reference proteome</keyword>
<accession>A0A5C6AAP9</accession>
<sequence length="154" mass="17538">MTDKKERPRFATNQKPTGKHAALKYQSRGVLLSPGELRFYRALREATEDRYLVMAKVRLADLIEAEEGFHSAAGRKISQRHAAFVLVTKRGLRLAAVVELDDKTHLETQQQARDAYLADALHAAGLPLVRFPIYQRYDVAKLRTIVQSVIRRAR</sequence>
<dbReference type="Pfam" id="PF10881">
    <property type="entry name" value="DUF2726"/>
    <property type="match status" value="1"/>
</dbReference>
<gene>
    <name evidence="3" type="ORF">Pla108_35510</name>
</gene>
<name>A0A5C6AAP9_9BACT</name>
<evidence type="ECO:0000256" key="1">
    <source>
        <dbReference type="SAM" id="MobiDB-lite"/>
    </source>
</evidence>
<feature type="domain" description="DUF2726" evidence="2">
    <location>
        <begin position="31"/>
        <end position="145"/>
    </location>
</feature>
<proteinExistence type="predicted"/>
<dbReference type="OrthoDB" id="9813328at2"/>
<reference evidence="3 4" key="1">
    <citation type="submission" date="2019-02" db="EMBL/GenBank/DDBJ databases">
        <title>Deep-cultivation of Planctomycetes and their phenomic and genomic characterization uncovers novel biology.</title>
        <authorList>
            <person name="Wiegand S."/>
            <person name="Jogler M."/>
            <person name="Boedeker C."/>
            <person name="Pinto D."/>
            <person name="Vollmers J."/>
            <person name="Rivas-Marin E."/>
            <person name="Kohn T."/>
            <person name="Peeters S.H."/>
            <person name="Heuer A."/>
            <person name="Rast P."/>
            <person name="Oberbeckmann S."/>
            <person name="Bunk B."/>
            <person name="Jeske O."/>
            <person name="Meyerdierks A."/>
            <person name="Storesund J.E."/>
            <person name="Kallscheuer N."/>
            <person name="Luecker S."/>
            <person name="Lage O.M."/>
            <person name="Pohl T."/>
            <person name="Merkel B.J."/>
            <person name="Hornburger P."/>
            <person name="Mueller R.-W."/>
            <person name="Bruemmer F."/>
            <person name="Labrenz M."/>
            <person name="Spormann A.M."/>
            <person name="Op Den Camp H."/>
            <person name="Overmann J."/>
            <person name="Amann R."/>
            <person name="Jetten M.S.M."/>
            <person name="Mascher T."/>
            <person name="Medema M.H."/>
            <person name="Devos D.P."/>
            <person name="Kaster A.-K."/>
            <person name="Ovreas L."/>
            <person name="Rohde M."/>
            <person name="Galperin M.Y."/>
            <person name="Jogler C."/>
        </authorList>
    </citation>
    <scope>NUCLEOTIDE SEQUENCE [LARGE SCALE GENOMIC DNA]</scope>
    <source>
        <strain evidence="3 4">Pla108</strain>
    </source>
</reference>
<comment type="caution">
    <text evidence="3">The sequence shown here is derived from an EMBL/GenBank/DDBJ whole genome shotgun (WGS) entry which is preliminary data.</text>
</comment>
<organism evidence="3 4">
    <name type="scientific">Botrimarina colliarenosi</name>
    <dbReference type="NCBI Taxonomy" id="2528001"/>
    <lineage>
        <taxon>Bacteria</taxon>
        <taxon>Pseudomonadati</taxon>
        <taxon>Planctomycetota</taxon>
        <taxon>Planctomycetia</taxon>
        <taxon>Pirellulales</taxon>
        <taxon>Lacipirellulaceae</taxon>
        <taxon>Botrimarina</taxon>
    </lineage>
</organism>
<dbReference type="InterPro" id="IPR024402">
    <property type="entry name" value="DUF2726"/>
</dbReference>
<dbReference type="Proteomes" id="UP000317421">
    <property type="component" value="Unassembled WGS sequence"/>
</dbReference>
<dbReference type="AlphaFoldDB" id="A0A5C6AAP9"/>
<evidence type="ECO:0000313" key="3">
    <source>
        <dbReference type="EMBL" id="TWT95403.1"/>
    </source>
</evidence>
<feature type="region of interest" description="Disordered" evidence="1">
    <location>
        <begin position="1"/>
        <end position="20"/>
    </location>
</feature>
<evidence type="ECO:0000313" key="4">
    <source>
        <dbReference type="Proteomes" id="UP000317421"/>
    </source>
</evidence>
<evidence type="ECO:0000259" key="2">
    <source>
        <dbReference type="Pfam" id="PF10881"/>
    </source>
</evidence>